<name>A0A9P5YAL5_9AGAR</name>
<gene>
    <name evidence="2" type="ORF">BDZ94DRAFT_1254801</name>
</gene>
<organism evidence="2 3">
    <name type="scientific">Collybia nuda</name>
    <dbReference type="NCBI Taxonomy" id="64659"/>
    <lineage>
        <taxon>Eukaryota</taxon>
        <taxon>Fungi</taxon>
        <taxon>Dikarya</taxon>
        <taxon>Basidiomycota</taxon>
        <taxon>Agaricomycotina</taxon>
        <taxon>Agaricomycetes</taxon>
        <taxon>Agaricomycetidae</taxon>
        <taxon>Agaricales</taxon>
        <taxon>Tricholomatineae</taxon>
        <taxon>Clitocybaceae</taxon>
        <taxon>Collybia</taxon>
    </lineage>
</organism>
<dbReference type="AlphaFoldDB" id="A0A9P5YAL5"/>
<feature type="compositionally biased region" description="Polar residues" evidence="1">
    <location>
        <begin position="524"/>
        <end position="536"/>
    </location>
</feature>
<feature type="compositionally biased region" description="Polar residues" evidence="1">
    <location>
        <begin position="213"/>
        <end position="233"/>
    </location>
</feature>
<evidence type="ECO:0000313" key="3">
    <source>
        <dbReference type="Proteomes" id="UP000807353"/>
    </source>
</evidence>
<proteinExistence type="predicted"/>
<feature type="compositionally biased region" description="Low complexity" evidence="1">
    <location>
        <begin position="267"/>
        <end position="287"/>
    </location>
</feature>
<feature type="compositionally biased region" description="Gly residues" evidence="1">
    <location>
        <begin position="509"/>
        <end position="523"/>
    </location>
</feature>
<dbReference type="OrthoDB" id="3243413at2759"/>
<feature type="compositionally biased region" description="Low complexity" evidence="1">
    <location>
        <begin position="538"/>
        <end position="556"/>
    </location>
</feature>
<accession>A0A9P5YAL5</accession>
<protein>
    <submittedName>
        <fullName evidence="2">Uncharacterized protein</fullName>
    </submittedName>
</protein>
<evidence type="ECO:0000313" key="2">
    <source>
        <dbReference type="EMBL" id="KAF9465210.1"/>
    </source>
</evidence>
<feature type="region of interest" description="Disordered" evidence="1">
    <location>
        <begin position="161"/>
        <end position="328"/>
    </location>
</feature>
<dbReference type="EMBL" id="MU150249">
    <property type="protein sequence ID" value="KAF9465210.1"/>
    <property type="molecule type" value="Genomic_DNA"/>
</dbReference>
<evidence type="ECO:0000256" key="1">
    <source>
        <dbReference type="SAM" id="MobiDB-lite"/>
    </source>
</evidence>
<feature type="compositionally biased region" description="Polar residues" evidence="1">
    <location>
        <begin position="190"/>
        <end position="199"/>
    </location>
</feature>
<keyword evidence="3" id="KW-1185">Reference proteome</keyword>
<sequence>MVKRAKSPEAAEDEKYFTVWQPYPLNANWELENDCIEFCRWIASCIGTEPLHGLHYKPKARGMVLLEIDKKYPHNGLILGEHRWSEFLRKPSPEEDGRVSQIFHSLYSTGREAQKDGWKRIHVEAAWFRGWTNTIIKNPYPDTYWCPVPNEDMTNKPLCRHLPKSVKPPPPQAAPPVVGSAGWVEKKTGPNPNSPQAQKSAWAKGKPAMKNAAKSSPATRAPATNISSTSTWNEPIITSKAAPTNQPKAPKGAWGKGGPAQRGPNGPATATSSISPTSPISPASSVASPPPYPPGLAPKGLPFAPPGLVRKTGSGSTLSSGSGSGSNAELFPVKAVEDLFEEHVMITLSPSQDRELYGIENDESPDPNAVVVHPWEQQFVAEENLWDNADATEENLWGDEETKKPAVDVVLCPVHGKICKKGICREMSKILKEQEKAKAAAEKLATKGTRKNGRRGGGWRQNPSEPESAEDDANANGGFSQVGGRNKGGRKGGPGRGRQIRDDNNSATGGLGNGGGGGGGGGNATRSRSDSTSSKAESVATSSAAAWDTASVGPWG</sequence>
<comment type="caution">
    <text evidence="2">The sequence shown here is derived from an EMBL/GenBank/DDBJ whole genome shotgun (WGS) entry which is preliminary data.</text>
</comment>
<feature type="region of interest" description="Disordered" evidence="1">
    <location>
        <begin position="441"/>
        <end position="556"/>
    </location>
</feature>
<dbReference type="Proteomes" id="UP000807353">
    <property type="component" value="Unassembled WGS sequence"/>
</dbReference>
<feature type="compositionally biased region" description="Low complexity" evidence="1">
    <location>
        <begin position="312"/>
        <end position="321"/>
    </location>
</feature>
<reference evidence="2" key="1">
    <citation type="submission" date="2020-11" db="EMBL/GenBank/DDBJ databases">
        <authorList>
            <consortium name="DOE Joint Genome Institute"/>
            <person name="Ahrendt S."/>
            <person name="Riley R."/>
            <person name="Andreopoulos W."/>
            <person name="Labutti K."/>
            <person name="Pangilinan J."/>
            <person name="Ruiz-Duenas F.J."/>
            <person name="Barrasa J.M."/>
            <person name="Sanchez-Garcia M."/>
            <person name="Camarero S."/>
            <person name="Miyauchi S."/>
            <person name="Serrano A."/>
            <person name="Linde D."/>
            <person name="Babiker R."/>
            <person name="Drula E."/>
            <person name="Ayuso-Fernandez I."/>
            <person name="Pacheco R."/>
            <person name="Padilla G."/>
            <person name="Ferreira P."/>
            <person name="Barriuso J."/>
            <person name="Kellner H."/>
            <person name="Castanera R."/>
            <person name="Alfaro M."/>
            <person name="Ramirez L."/>
            <person name="Pisabarro A.G."/>
            <person name="Kuo A."/>
            <person name="Tritt A."/>
            <person name="Lipzen A."/>
            <person name="He G."/>
            <person name="Yan M."/>
            <person name="Ng V."/>
            <person name="Cullen D."/>
            <person name="Martin F."/>
            <person name="Rosso M.-N."/>
            <person name="Henrissat B."/>
            <person name="Hibbett D."/>
            <person name="Martinez A.T."/>
            <person name="Grigoriev I.V."/>
        </authorList>
    </citation>
    <scope>NUCLEOTIDE SEQUENCE</scope>
    <source>
        <strain evidence="2">CBS 247.69</strain>
    </source>
</reference>